<organism evidence="1 2">
    <name type="scientific">Colocasia esculenta</name>
    <name type="common">Wild taro</name>
    <name type="synonym">Arum esculentum</name>
    <dbReference type="NCBI Taxonomy" id="4460"/>
    <lineage>
        <taxon>Eukaryota</taxon>
        <taxon>Viridiplantae</taxon>
        <taxon>Streptophyta</taxon>
        <taxon>Embryophyta</taxon>
        <taxon>Tracheophyta</taxon>
        <taxon>Spermatophyta</taxon>
        <taxon>Magnoliopsida</taxon>
        <taxon>Liliopsida</taxon>
        <taxon>Araceae</taxon>
        <taxon>Aroideae</taxon>
        <taxon>Colocasieae</taxon>
        <taxon>Colocasia</taxon>
    </lineage>
</organism>
<name>A0A843V8F5_COLES</name>
<protein>
    <submittedName>
        <fullName evidence="1">Uncharacterized protein</fullName>
    </submittedName>
</protein>
<dbReference type="EMBL" id="NMUH01001202">
    <property type="protein sequence ID" value="MQL90030.1"/>
    <property type="molecule type" value="Genomic_DNA"/>
</dbReference>
<dbReference type="AlphaFoldDB" id="A0A843V8F5"/>
<accession>A0A843V8F5</accession>
<dbReference type="Proteomes" id="UP000652761">
    <property type="component" value="Unassembled WGS sequence"/>
</dbReference>
<reference evidence="1" key="1">
    <citation type="submission" date="2017-07" db="EMBL/GenBank/DDBJ databases">
        <title>Taro Niue Genome Assembly and Annotation.</title>
        <authorList>
            <person name="Atibalentja N."/>
            <person name="Keating K."/>
            <person name="Fields C.J."/>
        </authorList>
    </citation>
    <scope>NUCLEOTIDE SEQUENCE</scope>
    <source>
        <strain evidence="1">Niue_2</strain>
        <tissue evidence="1">Leaf</tissue>
    </source>
</reference>
<comment type="caution">
    <text evidence="1">The sequence shown here is derived from an EMBL/GenBank/DDBJ whole genome shotgun (WGS) entry which is preliminary data.</text>
</comment>
<gene>
    <name evidence="1" type="ORF">Taro_022611</name>
</gene>
<proteinExistence type="predicted"/>
<keyword evidence="2" id="KW-1185">Reference proteome</keyword>
<evidence type="ECO:0000313" key="1">
    <source>
        <dbReference type="EMBL" id="MQL90030.1"/>
    </source>
</evidence>
<evidence type="ECO:0000313" key="2">
    <source>
        <dbReference type="Proteomes" id="UP000652761"/>
    </source>
</evidence>
<sequence>MASTHKGNVNTYLPEGWFSSGGSARIRQWPRGGDEDIVDVGMHQFVPTILEGGNFGICVWRDQPWRHCI</sequence>